<name>A0ABS2G346_FUSMR</name>
<dbReference type="RefSeq" id="WP_204716093.1">
    <property type="nucleotide sequence ID" value="NZ_JACJLT010000037.1"/>
</dbReference>
<comment type="caution">
    <text evidence="1">The sequence shown here is derived from an EMBL/GenBank/DDBJ whole genome shotgun (WGS) entry which is preliminary data.</text>
</comment>
<evidence type="ECO:0000313" key="2">
    <source>
        <dbReference type="Proteomes" id="UP000728968"/>
    </source>
</evidence>
<gene>
    <name evidence="1" type="ORF">H6A04_05680</name>
</gene>
<dbReference type="Proteomes" id="UP000728968">
    <property type="component" value="Unassembled WGS sequence"/>
</dbReference>
<organism evidence="1 2">
    <name type="scientific">Fusobacterium mortiferum</name>
    <dbReference type="NCBI Taxonomy" id="850"/>
    <lineage>
        <taxon>Bacteria</taxon>
        <taxon>Fusobacteriati</taxon>
        <taxon>Fusobacteriota</taxon>
        <taxon>Fusobacteriia</taxon>
        <taxon>Fusobacteriales</taxon>
        <taxon>Fusobacteriaceae</taxon>
        <taxon>Fusobacterium</taxon>
    </lineage>
</organism>
<reference evidence="1 2" key="1">
    <citation type="journal article" date="2021" name="Sci. Rep.">
        <title>The distribution of antibiotic resistance genes in chicken gut microbiota commensals.</title>
        <authorList>
            <person name="Juricova H."/>
            <person name="Matiasovicova J."/>
            <person name="Kubasova T."/>
            <person name="Cejkova D."/>
            <person name="Rychlik I."/>
        </authorList>
    </citation>
    <scope>NUCLEOTIDE SEQUENCE [LARGE SCALE GENOMIC DNA]</scope>
    <source>
        <strain evidence="1 2">An425</strain>
    </source>
</reference>
<dbReference type="EMBL" id="JACJLT010000037">
    <property type="protein sequence ID" value="MBM6875143.1"/>
    <property type="molecule type" value="Genomic_DNA"/>
</dbReference>
<proteinExistence type="predicted"/>
<keyword evidence="2" id="KW-1185">Reference proteome</keyword>
<evidence type="ECO:0000313" key="1">
    <source>
        <dbReference type="EMBL" id="MBM6875143.1"/>
    </source>
</evidence>
<sequence length="97" mass="11538">MDKKDKDKILESYKKGLELVNLNKTKLLKENTVFRYKNFEYHIKAGTYVIDDTDENIAKFLYINKLIDKLVQENELTLKEVYYCANGIVREKARNNE</sequence>
<accession>A0ABS2G346</accession>
<protein>
    <submittedName>
        <fullName evidence="1">Uncharacterized protein</fullName>
    </submittedName>
</protein>